<dbReference type="OrthoDB" id="9758506at2"/>
<evidence type="ECO:0000256" key="9">
    <source>
        <dbReference type="ARBA" id="ARBA00023204"/>
    </source>
</evidence>
<evidence type="ECO:0000256" key="6">
    <source>
        <dbReference type="ARBA" id="ARBA00022839"/>
    </source>
</evidence>
<evidence type="ECO:0000313" key="14">
    <source>
        <dbReference type="Proteomes" id="UP000320623"/>
    </source>
</evidence>
<keyword evidence="7" id="KW-0067">ATP-binding</keyword>
<dbReference type="InterPro" id="IPR027417">
    <property type="entry name" value="P-loop_NTPase"/>
</dbReference>
<dbReference type="SUPFAM" id="SSF52980">
    <property type="entry name" value="Restriction endonuclease-like"/>
    <property type="match status" value="1"/>
</dbReference>
<keyword evidence="4" id="KW-0378">Hydrolase</keyword>
<dbReference type="GO" id="GO:0005524">
    <property type="term" value="F:ATP binding"/>
    <property type="evidence" value="ECO:0007669"/>
    <property type="project" value="UniProtKB-KW"/>
</dbReference>
<evidence type="ECO:0000256" key="1">
    <source>
        <dbReference type="ARBA" id="ARBA00022722"/>
    </source>
</evidence>
<evidence type="ECO:0000256" key="8">
    <source>
        <dbReference type="ARBA" id="ARBA00023125"/>
    </source>
</evidence>
<keyword evidence="9" id="KW-0234">DNA repair</keyword>
<gene>
    <name evidence="13" type="ORF">JGI1_02083</name>
</gene>
<dbReference type="Pfam" id="PF12705">
    <property type="entry name" value="PDDEXK_1"/>
    <property type="match status" value="1"/>
</dbReference>
<dbReference type="SUPFAM" id="SSF52540">
    <property type="entry name" value="P-loop containing nucleoside triphosphate hydrolases"/>
    <property type="match status" value="1"/>
</dbReference>
<evidence type="ECO:0000313" key="13">
    <source>
        <dbReference type="EMBL" id="CUU08423.1"/>
    </source>
</evidence>
<keyword evidence="3" id="KW-0227">DNA damage</keyword>
<evidence type="ECO:0000256" key="7">
    <source>
        <dbReference type="ARBA" id="ARBA00022840"/>
    </source>
</evidence>
<dbReference type="GO" id="GO:0003677">
    <property type="term" value="F:DNA binding"/>
    <property type="evidence" value="ECO:0007669"/>
    <property type="project" value="UniProtKB-KW"/>
</dbReference>
<feature type="domain" description="UvrD-like helicase C-terminal" evidence="11">
    <location>
        <begin position="287"/>
        <end position="658"/>
    </location>
</feature>
<dbReference type="EMBL" id="FAOO01000021">
    <property type="protein sequence ID" value="CUU08423.1"/>
    <property type="molecule type" value="Genomic_DNA"/>
</dbReference>
<dbReference type="GO" id="GO:0004527">
    <property type="term" value="F:exonuclease activity"/>
    <property type="evidence" value="ECO:0007669"/>
    <property type="project" value="UniProtKB-KW"/>
</dbReference>
<dbReference type="PANTHER" id="PTHR30591">
    <property type="entry name" value="RECBCD ENZYME SUBUNIT RECC"/>
    <property type="match status" value="1"/>
</dbReference>
<dbReference type="Gene3D" id="3.40.50.300">
    <property type="entry name" value="P-loop containing nucleotide triphosphate hydrolases"/>
    <property type="match status" value="2"/>
</dbReference>
<dbReference type="Gene3D" id="3.90.320.10">
    <property type="match status" value="1"/>
</dbReference>
<dbReference type="Proteomes" id="UP000320623">
    <property type="component" value="Unassembled WGS sequence"/>
</dbReference>
<dbReference type="Pfam" id="PF21445">
    <property type="entry name" value="ADDB_N"/>
    <property type="match status" value="1"/>
</dbReference>
<dbReference type="AlphaFoldDB" id="A0A0S4NAV2"/>
<evidence type="ECO:0000256" key="3">
    <source>
        <dbReference type="ARBA" id="ARBA00022763"/>
    </source>
</evidence>
<name>A0A0S4NAV2_9BACT</name>
<keyword evidence="6" id="KW-0269">Exonuclease</keyword>
<keyword evidence="2" id="KW-0547">Nucleotide-binding</keyword>
<dbReference type="GO" id="GO:0004386">
    <property type="term" value="F:helicase activity"/>
    <property type="evidence" value="ECO:0007669"/>
    <property type="project" value="UniProtKB-KW"/>
</dbReference>
<organism evidence="13 14">
    <name type="scientific">Candidatus Thermokryptus mobilis</name>
    <dbReference type="NCBI Taxonomy" id="1643428"/>
    <lineage>
        <taxon>Bacteria</taxon>
        <taxon>Pseudomonadati</taxon>
        <taxon>Candidatus Kryptoniota</taxon>
        <taxon>Candidatus Thermokryptus</taxon>
    </lineage>
</organism>
<evidence type="ECO:0000256" key="5">
    <source>
        <dbReference type="ARBA" id="ARBA00022806"/>
    </source>
</evidence>
<sequence>MGVILSFPAGRKVFDVREEIKSRIERGEFKSFIYIVPTRRKIRELQREFLSYAPGNIAPELNLFTLELFARKLYFSSGVEKPKRLISETIQGLVFQMVIDSVIEQLEYFKPPGTGNELPKGTVNKLIDTIVGLKEDGIYPKDLLEQIDNVRRGEDRVKLKDIALIYEKYEGLLLSNSFVDVPGIFKELNNILTIENANLIFRNAFFEVDSVFIDGFSVFRLPEINLIKMLTKVDGLRIVILFDYFEKNNNLFGHLDECYNKFLDAGFEKLEVKPKTENDKFARYLNKYLFNYIGLKFDKYNAKDFVTLIEAKDRVDEVKTIARLIKSIVNERSDIDLSKICVATYRPEKYTNLFREIFPIYGIPANITDRFYLERSPLVSAIISLLDIPANDYAIGGIVKVLMSSYFDFCAGTGRELKPDNIYSASKELKIKSGREFWKERVERRIDFIKAKLDVTSDEDEYNQLVRELNLFNEALLDFEGLMKIVDKFSAEMMTPSEFKERLREVLRLLRVEEQILKFPRSVAVHDEIERDARAYQKFIEVVDEVLEVFEFNMKRRERYKFNFYVDLIKKAISRVRYNIRQKYGYGVYVTALEETRGLNFDVMIIAGLVDTEFPSVYEPEVFLSEELRKTEWRHKLDERYLFYQGVVNFKTHLYLTYPRTDGENELVRSRFIDSLEQVVEFEKVSSDDFDRGIFSMLELYDKFGRFLKFELGERGFDFVVEKFPKLVADYGDKMRYIFDISRVNISRSNSHDENYAEYKGIIKADYYDEKIKLGEHEERIFSISQLETYGKCPFRYFSERVLNLRTFEEIEDLLTPIERGILYHEVLYKFYNSWVELGLSIAENVDKAKELIVEIALEKASEFEINHPLWEVEVDELVENMKKFIDLEASSIEYREYKPIYFEVAFGPKIGSRAEVDVNLSTDKPIQIGRVKIQGKIDRIDVKGNKFLIYDYKTGRYVPTLDDLDRGIHLQIPIYIKVAEEIFKDRGYEMEGVGGVNYIVRGDVRIGRVLQKGEGRRSKKILDEEEYKKKIDLAVEKVNVYVDGIVNGKFGLTSHDDKISKICWGCPFIEICRISEVKFGIQIRNWG</sequence>
<dbReference type="Pfam" id="PF13361">
    <property type="entry name" value="UvrD_C"/>
    <property type="match status" value="1"/>
</dbReference>
<dbReference type="InterPro" id="IPR049035">
    <property type="entry name" value="ADDB_N"/>
</dbReference>
<evidence type="ECO:0000256" key="4">
    <source>
        <dbReference type="ARBA" id="ARBA00022801"/>
    </source>
</evidence>
<dbReference type="GO" id="GO:0006281">
    <property type="term" value="P:DNA repair"/>
    <property type="evidence" value="ECO:0007669"/>
    <property type="project" value="UniProtKB-KW"/>
</dbReference>
<dbReference type="RefSeq" id="WP_140945797.1">
    <property type="nucleotide sequence ID" value="NZ_FAOO01000021.1"/>
</dbReference>
<proteinExistence type="predicted"/>
<dbReference type="GO" id="GO:0006310">
    <property type="term" value="P:DNA recombination"/>
    <property type="evidence" value="ECO:0007669"/>
    <property type="project" value="TreeGrafter"/>
</dbReference>
<keyword evidence="5 13" id="KW-0347">Helicase</keyword>
<keyword evidence="14" id="KW-1185">Reference proteome</keyword>
<keyword evidence="8" id="KW-0238">DNA-binding</keyword>
<feature type="domain" description="PD-(D/E)XK endonuclease-like" evidence="10">
    <location>
        <begin position="782"/>
        <end position="1074"/>
    </location>
</feature>
<evidence type="ECO:0000259" key="12">
    <source>
        <dbReference type="Pfam" id="PF21445"/>
    </source>
</evidence>
<reference evidence="14" key="1">
    <citation type="submission" date="2015-11" db="EMBL/GenBank/DDBJ databases">
        <authorList>
            <person name="Varghese N."/>
        </authorList>
    </citation>
    <scope>NUCLEOTIDE SEQUENCE [LARGE SCALE GENOMIC DNA]</scope>
</reference>
<protein>
    <submittedName>
        <fullName evidence="13">ATP-dependent helicase/nuclease subunit B</fullName>
    </submittedName>
</protein>
<accession>A0A0S4NAV2</accession>
<evidence type="ECO:0000256" key="2">
    <source>
        <dbReference type="ARBA" id="ARBA00022741"/>
    </source>
</evidence>
<dbReference type="InterPro" id="IPR038726">
    <property type="entry name" value="PDDEXK_AddAB-type"/>
</dbReference>
<dbReference type="InterPro" id="IPR014017">
    <property type="entry name" value="DNA_helicase_UvrD-like_C"/>
</dbReference>
<dbReference type="STRING" id="1643428.GCA_001442855_02041"/>
<keyword evidence="1" id="KW-0540">Nuclease</keyword>
<dbReference type="PANTHER" id="PTHR30591:SF1">
    <property type="entry name" value="RECBCD ENZYME SUBUNIT RECC"/>
    <property type="match status" value="1"/>
</dbReference>
<feature type="domain" description="ATP-dependent helicase/deoxyribonuclease subunit B N-terminal" evidence="12">
    <location>
        <begin position="16"/>
        <end position="265"/>
    </location>
</feature>
<dbReference type="InterPro" id="IPR011604">
    <property type="entry name" value="PDDEXK-like_dom_sf"/>
</dbReference>
<dbReference type="InterPro" id="IPR011335">
    <property type="entry name" value="Restrct_endonuc-II-like"/>
</dbReference>
<evidence type="ECO:0000259" key="11">
    <source>
        <dbReference type="Pfam" id="PF13361"/>
    </source>
</evidence>
<evidence type="ECO:0000259" key="10">
    <source>
        <dbReference type="Pfam" id="PF12705"/>
    </source>
</evidence>